<comment type="caution">
    <text evidence="1">The sequence shown here is derived from an EMBL/GenBank/DDBJ whole genome shotgun (WGS) entry which is preliminary data.</text>
</comment>
<keyword evidence="2" id="KW-1185">Reference proteome</keyword>
<evidence type="ECO:0000313" key="1">
    <source>
        <dbReference type="EMBL" id="MDR6226829.1"/>
    </source>
</evidence>
<accession>A0ABU1ISB7</accession>
<sequence length="30" mass="3208">MKKGVMPMDTTTLLQAMGLVLQLAAVVIAY</sequence>
<gene>
    <name evidence="1" type="ORF">JOE21_002839</name>
</gene>
<proteinExistence type="predicted"/>
<protein>
    <submittedName>
        <fullName evidence="1">Uncharacterized protein</fullName>
    </submittedName>
</protein>
<reference evidence="1 2" key="1">
    <citation type="submission" date="2023-07" db="EMBL/GenBank/DDBJ databases">
        <title>Genomic Encyclopedia of Type Strains, Phase IV (KMG-IV): sequencing the most valuable type-strain genomes for metagenomic binning, comparative biology and taxonomic classification.</title>
        <authorList>
            <person name="Goeker M."/>
        </authorList>
    </citation>
    <scope>NUCLEOTIDE SEQUENCE [LARGE SCALE GENOMIC DNA]</scope>
    <source>
        <strain evidence="1 2">DSM 45903</strain>
    </source>
</reference>
<organism evidence="1 2">
    <name type="scientific">Desmospora profundinema</name>
    <dbReference type="NCBI Taxonomy" id="1571184"/>
    <lineage>
        <taxon>Bacteria</taxon>
        <taxon>Bacillati</taxon>
        <taxon>Bacillota</taxon>
        <taxon>Bacilli</taxon>
        <taxon>Bacillales</taxon>
        <taxon>Thermoactinomycetaceae</taxon>
        <taxon>Desmospora</taxon>
    </lineage>
</organism>
<name>A0ABU1ISB7_9BACL</name>
<evidence type="ECO:0000313" key="2">
    <source>
        <dbReference type="Proteomes" id="UP001185012"/>
    </source>
</evidence>
<dbReference type="Proteomes" id="UP001185012">
    <property type="component" value="Unassembled WGS sequence"/>
</dbReference>
<dbReference type="EMBL" id="JAVDQG010000006">
    <property type="protein sequence ID" value="MDR6226829.1"/>
    <property type="molecule type" value="Genomic_DNA"/>
</dbReference>